<dbReference type="GO" id="GO:0005743">
    <property type="term" value="C:mitochondrial inner membrane"/>
    <property type="evidence" value="ECO:0007669"/>
    <property type="project" value="UniProtKB-SubCell"/>
</dbReference>
<keyword evidence="5" id="KW-0677">Repeat</keyword>
<dbReference type="SUPFAM" id="SSF103506">
    <property type="entry name" value="Mitochondrial carrier"/>
    <property type="match status" value="1"/>
</dbReference>
<dbReference type="EMBL" id="VJMJ01000027">
    <property type="protein sequence ID" value="KAF0742537.1"/>
    <property type="molecule type" value="Genomic_DNA"/>
</dbReference>
<gene>
    <name evidence="12" type="ORF">Ae201684_002628</name>
</gene>
<keyword evidence="8" id="KW-0496">Mitochondrion</keyword>
<dbReference type="Proteomes" id="UP000481153">
    <property type="component" value="Unassembled WGS sequence"/>
</dbReference>
<comment type="similarity">
    <text evidence="2 11">Belongs to the mitochondrial carrier (TC 2.A.29) family.</text>
</comment>
<evidence type="ECO:0000256" key="9">
    <source>
        <dbReference type="ARBA" id="ARBA00023136"/>
    </source>
</evidence>
<dbReference type="InterPro" id="IPR051508">
    <property type="entry name" value="Mito_Carrier_Antiporter"/>
</dbReference>
<evidence type="ECO:0000256" key="3">
    <source>
        <dbReference type="ARBA" id="ARBA00022448"/>
    </source>
</evidence>
<sequence length="321" mass="35643">MVDVDWSLEFHAIHFLGNDPRRGDQGEAPVCSGFPLAGSATALATIGSNPMEVVKTRMQLQRELLGNGELRLYKNFFHGFYTICKHEGIVGLQRGLVAGMSYNLVMNGVRLGGFESIQKICRPDDLLDRFKSGMLSLELCLTAVGSIAAVFGSPFFLVKARLQAHNVHFQYASMSAGFKEIIRTDGPGGLFRGVQAQIARLSVATAAQLSTYTWAKNFATSVTDMKDGVLVQTSASIMTGLVTTTSMHPFDVMATRLYNQPLDAHGRGLHYRGFGGCFRKTWATEGMRGLFKGWTAHYLRVWPHTLFTFLLWEYFQRLYSS</sequence>
<dbReference type="VEuPathDB" id="FungiDB:AeMF1_001252"/>
<evidence type="ECO:0000256" key="1">
    <source>
        <dbReference type="ARBA" id="ARBA00004448"/>
    </source>
</evidence>
<evidence type="ECO:0000256" key="6">
    <source>
        <dbReference type="ARBA" id="ARBA00022792"/>
    </source>
</evidence>
<protein>
    <submittedName>
        <fullName evidence="12">Uncharacterized protein</fullName>
    </submittedName>
</protein>
<name>A0A6G0XQ30_9STRA</name>
<feature type="repeat" description="Solcar" evidence="10">
    <location>
        <begin position="132"/>
        <end position="218"/>
    </location>
</feature>
<evidence type="ECO:0000256" key="5">
    <source>
        <dbReference type="ARBA" id="ARBA00022737"/>
    </source>
</evidence>
<evidence type="ECO:0000256" key="11">
    <source>
        <dbReference type="RuleBase" id="RU000488"/>
    </source>
</evidence>
<keyword evidence="4 10" id="KW-0812">Transmembrane</keyword>
<dbReference type="PROSITE" id="PS50920">
    <property type="entry name" value="SOLCAR"/>
    <property type="match status" value="3"/>
</dbReference>
<evidence type="ECO:0000256" key="10">
    <source>
        <dbReference type="PROSITE-ProRule" id="PRU00282"/>
    </source>
</evidence>
<dbReference type="Pfam" id="PF00153">
    <property type="entry name" value="Mito_carr"/>
    <property type="match status" value="3"/>
</dbReference>
<feature type="repeat" description="Solcar" evidence="10">
    <location>
        <begin position="227"/>
        <end position="318"/>
    </location>
</feature>
<keyword evidence="3 11" id="KW-0813">Transport</keyword>
<keyword evidence="13" id="KW-1185">Reference proteome</keyword>
<keyword evidence="6" id="KW-0999">Mitochondrion inner membrane</keyword>
<comment type="caution">
    <text evidence="12">The sequence shown here is derived from an EMBL/GenBank/DDBJ whole genome shotgun (WGS) entry which is preliminary data.</text>
</comment>
<keyword evidence="9 10" id="KW-0472">Membrane</keyword>
<evidence type="ECO:0000256" key="7">
    <source>
        <dbReference type="ARBA" id="ARBA00022989"/>
    </source>
</evidence>
<feature type="repeat" description="Solcar" evidence="10">
    <location>
        <begin position="32"/>
        <end position="120"/>
    </location>
</feature>
<dbReference type="InterPro" id="IPR023395">
    <property type="entry name" value="MCP_dom_sf"/>
</dbReference>
<evidence type="ECO:0000256" key="8">
    <source>
        <dbReference type="ARBA" id="ARBA00023128"/>
    </source>
</evidence>
<keyword evidence="7" id="KW-1133">Transmembrane helix</keyword>
<dbReference type="InterPro" id="IPR018108">
    <property type="entry name" value="MCP_transmembrane"/>
</dbReference>
<evidence type="ECO:0000313" key="12">
    <source>
        <dbReference type="EMBL" id="KAF0742537.1"/>
    </source>
</evidence>
<proteinExistence type="inferred from homology"/>
<evidence type="ECO:0000256" key="4">
    <source>
        <dbReference type="ARBA" id="ARBA00022692"/>
    </source>
</evidence>
<dbReference type="AlphaFoldDB" id="A0A6G0XQ30"/>
<comment type="subcellular location">
    <subcellularLocation>
        <location evidence="1">Mitochondrion inner membrane</location>
        <topology evidence="1">Multi-pass membrane protein</topology>
    </subcellularLocation>
</comment>
<evidence type="ECO:0000256" key="2">
    <source>
        <dbReference type="ARBA" id="ARBA00006375"/>
    </source>
</evidence>
<organism evidence="12 13">
    <name type="scientific">Aphanomyces euteiches</name>
    <dbReference type="NCBI Taxonomy" id="100861"/>
    <lineage>
        <taxon>Eukaryota</taxon>
        <taxon>Sar</taxon>
        <taxon>Stramenopiles</taxon>
        <taxon>Oomycota</taxon>
        <taxon>Saprolegniomycetes</taxon>
        <taxon>Saprolegniales</taxon>
        <taxon>Verrucalvaceae</taxon>
        <taxon>Aphanomyces</taxon>
    </lineage>
</organism>
<evidence type="ECO:0000313" key="13">
    <source>
        <dbReference type="Proteomes" id="UP000481153"/>
    </source>
</evidence>
<reference evidence="12 13" key="1">
    <citation type="submission" date="2019-07" db="EMBL/GenBank/DDBJ databases">
        <title>Genomics analysis of Aphanomyces spp. identifies a new class of oomycete effector associated with host adaptation.</title>
        <authorList>
            <person name="Gaulin E."/>
        </authorList>
    </citation>
    <scope>NUCLEOTIDE SEQUENCE [LARGE SCALE GENOMIC DNA]</scope>
    <source>
        <strain evidence="12 13">ATCC 201684</strain>
    </source>
</reference>
<accession>A0A6G0XQ30</accession>
<dbReference type="Gene3D" id="1.50.40.10">
    <property type="entry name" value="Mitochondrial carrier domain"/>
    <property type="match status" value="1"/>
</dbReference>
<dbReference type="PANTHER" id="PTHR45928">
    <property type="entry name" value="RE38146P"/>
    <property type="match status" value="1"/>
</dbReference>
<dbReference type="PANTHER" id="PTHR45928:SF1">
    <property type="entry name" value="RE38146P"/>
    <property type="match status" value="1"/>
</dbReference>